<accession>A0A1L4BS11</accession>
<protein>
    <recommendedName>
        <fullName evidence="4">Lipoprotein</fullName>
    </recommendedName>
</protein>
<dbReference type="PROSITE" id="PS51257">
    <property type="entry name" value="PROKAR_LIPOPROTEIN"/>
    <property type="match status" value="1"/>
</dbReference>
<name>A0A1L4BS11_9GAMM</name>
<dbReference type="STRING" id="573570.F7310_04325"/>
<evidence type="ECO:0008006" key="4">
    <source>
        <dbReference type="Google" id="ProtNLM"/>
    </source>
</evidence>
<gene>
    <name evidence="2" type="ORF">F7310_04325</name>
</gene>
<dbReference type="AlphaFoldDB" id="A0A1L4BS11"/>
<keyword evidence="3" id="KW-1185">Reference proteome</keyword>
<evidence type="ECO:0000313" key="2">
    <source>
        <dbReference type="EMBL" id="API86632.1"/>
    </source>
</evidence>
<sequence>MLKKIINTYTIGLSVIAITGCNAAFTAPNYQLGGTYYNPDYSDYSKNDLINRYFHENVEQMETSPYTYQGQYYEETGFTQPSPFMQNINDPYD</sequence>
<evidence type="ECO:0000256" key="1">
    <source>
        <dbReference type="SAM" id="SignalP"/>
    </source>
</evidence>
<dbReference type="OrthoDB" id="5604747at2"/>
<reference evidence="2 3" key="1">
    <citation type="journal article" date="2016" name="Appl. Environ. Microbiol.">
        <title>Whole genome relationships among Francisella bacteria of diverse origin define new species and provide specific regions for detection.</title>
        <authorList>
            <person name="Challacombe J.F."/>
            <person name="Petersen J.M."/>
            <person name="Gallegos-Graves V."/>
            <person name="Hodge D."/>
            <person name="Pillai S."/>
            <person name="Kuske C.R."/>
        </authorList>
    </citation>
    <scope>NUCLEOTIDE SEQUENCE [LARGE SCALE GENOMIC DNA]</scope>
    <source>
        <strain evidence="3">TX07-7310</strain>
    </source>
</reference>
<dbReference type="Proteomes" id="UP000184222">
    <property type="component" value="Chromosome"/>
</dbReference>
<keyword evidence="1" id="KW-0732">Signal</keyword>
<proteinExistence type="predicted"/>
<evidence type="ECO:0000313" key="3">
    <source>
        <dbReference type="Proteomes" id="UP000184222"/>
    </source>
</evidence>
<feature type="chain" id="PRO_5013335520" description="Lipoprotein" evidence="1">
    <location>
        <begin position="24"/>
        <end position="93"/>
    </location>
</feature>
<dbReference type="KEGG" id="frx:F7310_04325"/>
<organism evidence="2 3">
    <name type="scientific">Francisella uliginis</name>
    <dbReference type="NCBI Taxonomy" id="573570"/>
    <lineage>
        <taxon>Bacteria</taxon>
        <taxon>Pseudomonadati</taxon>
        <taxon>Pseudomonadota</taxon>
        <taxon>Gammaproteobacteria</taxon>
        <taxon>Thiotrichales</taxon>
        <taxon>Francisellaceae</taxon>
        <taxon>Francisella</taxon>
    </lineage>
</organism>
<feature type="signal peptide" evidence="1">
    <location>
        <begin position="1"/>
        <end position="23"/>
    </location>
</feature>
<dbReference type="RefSeq" id="WP_072712056.1">
    <property type="nucleotide sequence ID" value="NZ_CP016796.1"/>
</dbReference>
<dbReference type="EMBL" id="CP016796">
    <property type="protein sequence ID" value="API86632.1"/>
    <property type="molecule type" value="Genomic_DNA"/>
</dbReference>